<keyword evidence="2" id="KW-1185">Reference proteome</keyword>
<feature type="coiled-coil region" evidence="1">
    <location>
        <begin position="15"/>
        <end position="147"/>
    </location>
</feature>
<proteinExistence type="predicted"/>
<keyword evidence="1" id="KW-0175">Coiled coil</keyword>
<dbReference type="PANTHER" id="PTHR23159">
    <property type="entry name" value="CENTROSOMAL PROTEIN 2"/>
    <property type="match status" value="1"/>
</dbReference>
<protein>
    <submittedName>
        <fullName evidence="3">Myosin tail domain-containing protein</fullName>
    </submittedName>
</protein>
<evidence type="ECO:0000313" key="3">
    <source>
        <dbReference type="WBParaSite" id="ALUE_0002166901-mRNA-1"/>
    </source>
</evidence>
<sequence>MCFGENTISSNISEIERLKKKIVQLNDIAKQRDDEFEKIRNERDQLDKAYREKVKQVDQLKEVVQSLESKRDQLDKAYREKVKQVDQLKEVVQSLESKVTRMHQEIQDLSDKLIAADTERNTLRTEIKKLQQELQFGKDQMQRKTDEFHAALDDLANAHRTAEDARVNALQDLETRKFEINDLQSRLANTEQRLATLQQEYLNADKERDMLNDSLRRFQFIISRTVIPDGGRVDVQSIDVHVEKLMNRIEKAERERDEYRDSLDRLKQKSSDRLTISSHEALYKSIEERMSDAQDERRAAEAKLTSAKQLLRSQEEALKQRDDERRQMKSKIVAFELEARGKEAQIRNLNVLCFR</sequence>
<dbReference type="Gene3D" id="1.10.287.1490">
    <property type="match status" value="1"/>
</dbReference>
<organism evidence="2 3">
    <name type="scientific">Ascaris lumbricoides</name>
    <name type="common">Giant roundworm</name>
    <dbReference type="NCBI Taxonomy" id="6252"/>
    <lineage>
        <taxon>Eukaryota</taxon>
        <taxon>Metazoa</taxon>
        <taxon>Ecdysozoa</taxon>
        <taxon>Nematoda</taxon>
        <taxon>Chromadorea</taxon>
        <taxon>Rhabditida</taxon>
        <taxon>Spirurina</taxon>
        <taxon>Ascaridomorpha</taxon>
        <taxon>Ascaridoidea</taxon>
        <taxon>Ascarididae</taxon>
        <taxon>Ascaris</taxon>
    </lineage>
</organism>
<evidence type="ECO:0000313" key="2">
    <source>
        <dbReference type="Proteomes" id="UP000036681"/>
    </source>
</evidence>
<feature type="coiled-coil region" evidence="1">
    <location>
        <begin position="173"/>
        <end position="331"/>
    </location>
</feature>
<evidence type="ECO:0000256" key="1">
    <source>
        <dbReference type="SAM" id="Coils"/>
    </source>
</evidence>
<reference evidence="3" key="1">
    <citation type="submission" date="2017-02" db="UniProtKB">
        <authorList>
            <consortium name="WormBaseParasite"/>
        </authorList>
    </citation>
    <scope>IDENTIFICATION</scope>
</reference>
<dbReference type="PANTHER" id="PTHR23159:SF31">
    <property type="entry name" value="CENTROSOME-ASSOCIATED PROTEIN CEP250 ISOFORM X1"/>
    <property type="match status" value="1"/>
</dbReference>
<dbReference type="AlphaFoldDB" id="A0A0M3ISE1"/>
<accession>A0A0M3ISE1</accession>
<name>A0A0M3ISE1_ASCLU</name>
<dbReference type="WBParaSite" id="ALUE_0002166901-mRNA-1">
    <property type="protein sequence ID" value="ALUE_0002166901-mRNA-1"/>
    <property type="gene ID" value="ALUE_0002166901"/>
</dbReference>
<dbReference type="Proteomes" id="UP000036681">
    <property type="component" value="Unplaced"/>
</dbReference>